<gene>
    <name evidence="1" type="ORF">Bpfe_003641</name>
</gene>
<evidence type="ECO:0000313" key="1">
    <source>
        <dbReference type="EMBL" id="KAK0066906.1"/>
    </source>
</evidence>
<keyword evidence="2" id="KW-1185">Reference proteome</keyword>
<feature type="non-terminal residue" evidence="1">
    <location>
        <position position="308"/>
    </location>
</feature>
<accession>A0AAD8FKK7</accession>
<dbReference type="Proteomes" id="UP001233172">
    <property type="component" value="Unassembled WGS sequence"/>
</dbReference>
<reference evidence="1" key="2">
    <citation type="submission" date="2023-04" db="EMBL/GenBank/DDBJ databases">
        <authorList>
            <person name="Bu L."/>
            <person name="Lu L."/>
            <person name="Laidemitt M.R."/>
            <person name="Zhang S.M."/>
            <person name="Mutuku M."/>
            <person name="Mkoji G."/>
            <person name="Steinauer M."/>
            <person name="Loker E.S."/>
        </authorList>
    </citation>
    <scope>NUCLEOTIDE SEQUENCE</scope>
    <source>
        <strain evidence="1">KasaAsao</strain>
        <tissue evidence="1">Whole Snail</tissue>
    </source>
</reference>
<evidence type="ECO:0000313" key="2">
    <source>
        <dbReference type="Proteomes" id="UP001233172"/>
    </source>
</evidence>
<organism evidence="1 2">
    <name type="scientific">Biomphalaria pfeifferi</name>
    <name type="common">Bloodfluke planorb</name>
    <name type="synonym">Freshwater snail</name>
    <dbReference type="NCBI Taxonomy" id="112525"/>
    <lineage>
        <taxon>Eukaryota</taxon>
        <taxon>Metazoa</taxon>
        <taxon>Spiralia</taxon>
        <taxon>Lophotrochozoa</taxon>
        <taxon>Mollusca</taxon>
        <taxon>Gastropoda</taxon>
        <taxon>Heterobranchia</taxon>
        <taxon>Euthyneura</taxon>
        <taxon>Panpulmonata</taxon>
        <taxon>Hygrophila</taxon>
        <taxon>Lymnaeoidea</taxon>
        <taxon>Planorbidae</taxon>
        <taxon>Biomphalaria</taxon>
    </lineage>
</organism>
<sequence>SASFKMYTDESLIDVDKEDFVPLALHQYSNDANLDTSKTEIKKVDYLSAESGICCQSVMETCKAPLKDIACEKGTNHSNVKDLNSLSVLDLPSSYQNDDMISLIKTAADLAVLIQVPWAKTALFCQGTGTVEDVYIFKENTKCRCSKCRASEHPSATWGKVLIATSTNLLTASSKVSDIKCTFFYDNDETMHHVKHLRGDAYVSNMQGVCKFFAYTCDVELLEKLESYLDIFSEKWIVAYDKYSTTVKSVEDRLLIMVSHPHSCKKHVYIGKWTKLRPYVKFDATTCPGCEGSFLFIPNFDILDEDFS</sequence>
<proteinExistence type="predicted"/>
<name>A0AAD8FKK7_BIOPF</name>
<dbReference type="AlphaFoldDB" id="A0AAD8FKK7"/>
<protein>
    <submittedName>
        <fullName evidence="1">Uncharacterized protein</fullName>
    </submittedName>
</protein>
<comment type="caution">
    <text evidence="1">The sequence shown here is derived from an EMBL/GenBank/DDBJ whole genome shotgun (WGS) entry which is preliminary data.</text>
</comment>
<dbReference type="EMBL" id="JASAOG010000009">
    <property type="protein sequence ID" value="KAK0066906.1"/>
    <property type="molecule type" value="Genomic_DNA"/>
</dbReference>
<reference evidence="1" key="1">
    <citation type="journal article" date="2023" name="PLoS Negl. Trop. Dis.">
        <title>A genome sequence for Biomphalaria pfeifferi, the major vector snail for the human-infecting parasite Schistosoma mansoni.</title>
        <authorList>
            <person name="Bu L."/>
            <person name="Lu L."/>
            <person name="Laidemitt M.R."/>
            <person name="Zhang S.M."/>
            <person name="Mutuku M."/>
            <person name="Mkoji G."/>
            <person name="Steinauer M."/>
            <person name="Loker E.S."/>
        </authorList>
    </citation>
    <scope>NUCLEOTIDE SEQUENCE</scope>
    <source>
        <strain evidence="1">KasaAsao</strain>
    </source>
</reference>